<name>A0A7N0T593_KALFE</name>
<keyword evidence="8 11" id="KW-1133">Transmembrane helix</keyword>
<evidence type="ECO:0000256" key="7">
    <source>
        <dbReference type="ARBA" id="ARBA00022737"/>
    </source>
</evidence>
<dbReference type="OMA" id="YVICENI"/>
<keyword evidence="3" id="KW-1003">Cell membrane</keyword>
<feature type="domain" description="Leucine-rich repeat-containing N-terminal plant-type" evidence="13">
    <location>
        <begin position="47"/>
        <end position="86"/>
    </location>
</feature>
<keyword evidence="6 12" id="KW-0732">Signal</keyword>
<dbReference type="Pfam" id="PF23598">
    <property type="entry name" value="LRR_14"/>
    <property type="match status" value="2"/>
</dbReference>
<reference evidence="15" key="1">
    <citation type="submission" date="2021-01" db="UniProtKB">
        <authorList>
            <consortium name="EnsemblPlants"/>
        </authorList>
    </citation>
    <scope>IDENTIFICATION</scope>
</reference>
<dbReference type="InterPro" id="IPR001611">
    <property type="entry name" value="Leu-rich_rpt"/>
</dbReference>
<dbReference type="FunFam" id="3.80.10.10:FF:000383">
    <property type="entry name" value="Leucine-rich repeat receptor protein kinase EMS1"/>
    <property type="match status" value="1"/>
</dbReference>
<dbReference type="FunFam" id="3.80.10.10:FF:000213">
    <property type="entry name" value="Tyrosine-sulfated glycopeptide receptor 1"/>
    <property type="match status" value="1"/>
</dbReference>
<dbReference type="FunFam" id="3.80.10.10:FF:000129">
    <property type="entry name" value="Leucine-rich repeat receptor-like kinase"/>
    <property type="match status" value="1"/>
</dbReference>
<dbReference type="AlphaFoldDB" id="A0A7N0T593"/>
<evidence type="ECO:0000256" key="2">
    <source>
        <dbReference type="ARBA" id="ARBA00009592"/>
    </source>
</evidence>
<dbReference type="InterPro" id="IPR003591">
    <property type="entry name" value="Leu-rich_rpt_typical-subtyp"/>
</dbReference>
<dbReference type="PROSITE" id="PS51450">
    <property type="entry name" value="LRR"/>
    <property type="match status" value="1"/>
</dbReference>
<keyword evidence="10" id="KW-0325">Glycoprotein</keyword>
<keyword evidence="4" id="KW-0433">Leucine-rich repeat</keyword>
<evidence type="ECO:0000256" key="8">
    <source>
        <dbReference type="ARBA" id="ARBA00022989"/>
    </source>
</evidence>
<keyword evidence="5 11" id="KW-0812">Transmembrane</keyword>
<feature type="chain" id="PRO_5029900303" description="Leucine-rich repeat-containing N-terminal plant-type domain-containing protein" evidence="12">
    <location>
        <begin position="30"/>
        <end position="874"/>
    </location>
</feature>
<dbReference type="EnsemblPlants" id="Kaladp0024s0117.1.v1.1">
    <property type="protein sequence ID" value="Kaladp0024s0117.1.v1.1"/>
    <property type="gene ID" value="Kaladp0024s0117.v1.1"/>
</dbReference>
<evidence type="ECO:0000256" key="6">
    <source>
        <dbReference type="ARBA" id="ARBA00022729"/>
    </source>
</evidence>
<dbReference type="GO" id="GO:0005886">
    <property type="term" value="C:plasma membrane"/>
    <property type="evidence" value="ECO:0007669"/>
    <property type="project" value="UniProtKB-SubCell"/>
</dbReference>
<proteinExistence type="inferred from homology"/>
<dbReference type="PANTHER" id="PTHR48063">
    <property type="entry name" value="LRR RECEPTOR-LIKE KINASE"/>
    <property type="match status" value="1"/>
</dbReference>
<evidence type="ECO:0000256" key="3">
    <source>
        <dbReference type="ARBA" id="ARBA00022475"/>
    </source>
</evidence>
<feature type="transmembrane region" description="Helical" evidence="11">
    <location>
        <begin position="837"/>
        <end position="860"/>
    </location>
</feature>
<evidence type="ECO:0000259" key="13">
    <source>
        <dbReference type="Pfam" id="PF08263"/>
    </source>
</evidence>
<feature type="signal peptide" evidence="12">
    <location>
        <begin position="1"/>
        <end position="29"/>
    </location>
</feature>
<sequence>MSIIQLKLSHVRRITLLLSLLAFFSLCRSSTDLDYLNPAMTQVGCIEHEREALLQIKSAFTDDPRGKLSSWTGRDCCTDWAGVTCSNMTGHVEELDLSDASLSGDLSSSITDLKYLTYLNLAYIDFRYKKIPEFIGSMKRLTYLNMSYSLFSGVIPPQLGNLSNLVELYLGYTNSDAVYRISTELSWLSSLSSLHHLAIRKVNLSRASGKWLHSVNMLSNLISLDISDCGLAQLPQTLPLFNLTSLTHLDLSTNNLNSSIPTWLSNASSLEVVHISFSGLVGRIPGLSFQNMCSLRIIDLRRNSLKSGLIELIDTLANCSNGSMQVLHLQDNRLEDYLPESLGRLRNLNNIDLSFNFLFGSIPTSLGTLANLESINLFGNLMNGTIPESLGQLEGLHYLEIGGNHWQGFIRDAHLSNLVNLIHLCLSCSNQSLIFDISTGWNPSFNLFTLCIWDCKLGPSFPAWVASQTNLQVLVLTNTALSGTVPGWIWKLSTQLDYLDLSENHLQGNLPAVLTLKKLSYGFMNLGDNLFDGRLPRLRNISELSLKNNKLSGVMSSDLLGQVPLLFRIDLSGNMLVGNIPKKWDGMDRLEYIDFSGNNLSGNVPKWRGNYLEEMRLHGNLFKGSLPAELCSLSYLHVLDISHNELSGAIPPCFGKMIGFRESRKLSLSKLQYRIRILSFKMELIMKGNMLMFERNLPLLNFIDLSGNKLSGNIPEQITNLSNLNGLNLSRNQISGHIPENIGLMVNLESLDLSNNALEGLIPASLASITSLSHLNLSHNNLSGPIPTKNQFQTFDDPSIYEANPGLCGTPLLKTCTNPDKHPDKDHLDNSGVSEKMMLVISIVLGFIFGFWAVCGTLAIKRSWRDAYFRFLGI</sequence>
<evidence type="ECO:0000313" key="16">
    <source>
        <dbReference type="Proteomes" id="UP000594263"/>
    </source>
</evidence>
<feature type="domain" description="Disease resistance R13L4/SHOC-2-like LRR" evidence="14">
    <location>
        <begin position="95"/>
        <end position="275"/>
    </location>
</feature>
<organism evidence="15 16">
    <name type="scientific">Kalanchoe fedtschenkoi</name>
    <name type="common">Lavender scallops</name>
    <name type="synonym">South American air plant</name>
    <dbReference type="NCBI Taxonomy" id="63787"/>
    <lineage>
        <taxon>Eukaryota</taxon>
        <taxon>Viridiplantae</taxon>
        <taxon>Streptophyta</taxon>
        <taxon>Embryophyta</taxon>
        <taxon>Tracheophyta</taxon>
        <taxon>Spermatophyta</taxon>
        <taxon>Magnoliopsida</taxon>
        <taxon>eudicotyledons</taxon>
        <taxon>Gunneridae</taxon>
        <taxon>Pentapetalae</taxon>
        <taxon>Saxifragales</taxon>
        <taxon>Crassulaceae</taxon>
        <taxon>Kalanchoe</taxon>
    </lineage>
</organism>
<dbReference type="Pfam" id="PF13855">
    <property type="entry name" value="LRR_8"/>
    <property type="match status" value="1"/>
</dbReference>
<evidence type="ECO:0000256" key="5">
    <source>
        <dbReference type="ARBA" id="ARBA00022692"/>
    </source>
</evidence>
<evidence type="ECO:0000256" key="9">
    <source>
        <dbReference type="ARBA" id="ARBA00023136"/>
    </source>
</evidence>
<dbReference type="Proteomes" id="UP000594263">
    <property type="component" value="Unplaced"/>
</dbReference>
<dbReference type="PANTHER" id="PTHR48063:SF29">
    <property type="entry name" value="LRR RECEPTOR-LIKE KINASE FAMILY PROTEIN"/>
    <property type="match status" value="1"/>
</dbReference>
<accession>A0A7N0T593</accession>
<evidence type="ECO:0008006" key="17">
    <source>
        <dbReference type="Google" id="ProtNLM"/>
    </source>
</evidence>
<evidence type="ECO:0000256" key="11">
    <source>
        <dbReference type="SAM" id="Phobius"/>
    </source>
</evidence>
<dbReference type="Pfam" id="PF00560">
    <property type="entry name" value="LRR_1"/>
    <property type="match status" value="4"/>
</dbReference>
<feature type="domain" description="Disease resistance R13L4/SHOC-2-like LRR" evidence="14">
    <location>
        <begin position="291"/>
        <end position="478"/>
    </location>
</feature>
<keyword evidence="9 11" id="KW-0472">Membrane</keyword>
<dbReference type="InterPro" id="IPR046956">
    <property type="entry name" value="RLP23-like"/>
</dbReference>
<comment type="similarity">
    <text evidence="2">Belongs to the RLP family.</text>
</comment>
<dbReference type="InterPro" id="IPR013210">
    <property type="entry name" value="LRR_N_plant-typ"/>
</dbReference>
<evidence type="ECO:0000259" key="14">
    <source>
        <dbReference type="Pfam" id="PF23598"/>
    </source>
</evidence>
<dbReference type="PRINTS" id="PR00019">
    <property type="entry name" value="LEURICHRPT"/>
</dbReference>
<evidence type="ECO:0000256" key="4">
    <source>
        <dbReference type="ARBA" id="ARBA00022614"/>
    </source>
</evidence>
<dbReference type="SMART" id="SM00369">
    <property type="entry name" value="LRR_TYP"/>
    <property type="match status" value="8"/>
</dbReference>
<evidence type="ECO:0000256" key="1">
    <source>
        <dbReference type="ARBA" id="ARBA00004251"/>
    </source>
</evidence>
<dbReference type="Pfam" id="PF08263">
    <property type="entry name" value="LRRNT_2"/>
    <property type="match status" value="1"/>
</dbReference>
<dbReference type="Gramene" id="Kaladp0024s0117.1.v1.1">
    <property type="protein sequence ID" value="Kaladp0024s0117.1.v1.1"/>
    <property type="gene ID" value="Kaladp0024s0117.v1.1"/>
</dbReference>
<dbReference type="Gene3D" id="3.80.10.10">
    <property type="entry name" value="Ribonuclease Inhibitor"/>
    <property type="match status" value="4"/>
</dbReference>
<evidence type="ECO:0000256" key="10">
    <source>
        <dbReference type="ARBA" id="ARBA00023180"/>
    </source>
</evidence>
<keyword evidence="16" id="KW-1185">Reference proteome</keyword>
<evidence type="ECO:0000313" key="15">
    <source>
        <dbReference type="EnsemblPlants" id="Kaladp0024s0117.1.v1.1"/>
    </source>
</evidence>
<dbReference type="SUPFAM" id="SSF52058">
    <property type="entry name" value="L domain-like"/>
    <property type="match status" value="2"/>
</dbReference>
<dbReference type="InterPro" id="IPR032675">
    <property type="entry name" value="LRR_dom_sf"/>
</dbReference>
<comment type="subcellular location">
    <subcellularLocation>
        <location evidence="1">Cell membrane</location>
        <topology evidence="1">Single-pass type I membrane protein</topology>
    </subcellularLocation>
</comment>
<evidence type="ECO:0000256" key="12">
    <source>
        <dbReference type="SAM" id="SignalP"/>
    </source>
</evidence>
<protein>
    <recommendedName>
        <fullName evidence="17">Leucine-rich repeat-containing N-terminal plant-type domain-containing protein</fullName>
    </recommendedName>
</protein>
<dbReference type="InterPro" id="IPR055414">
    <property type="entry name" value="LRR_R13L4/SHOC2-like"/>
</dbReference>
<keyword evidence="7" id="KW-0677">Repeat</keyword>